<keyword evidence="2" id="KW-1003">Cell membrane</keyword>
<comment type="subcellular location">
    <subcellularLocation>
        <location evidence="1">Cell membrane</location>
        <topology evidence="1">Multi-pass membrane protein</topology>
    </subcellularLocation>
</comment>
<dbReference type="PANTHER" id="PTHR24228">
    <property type="entry name" value="B2 BRADYKININ RECEPTOR/ANGIOTENSIN II RECEPTOR"/>
    <property type="match status" value="1"/>
</dbReference>
<feature type="transmembrane region" description="Helical" evidence="9">
    <location>
        <begin position="276"/>
        <end position="297"/>
    </location>
</feature>
<feature type="transmembrane region" description="Helical" evidence="9">
    <location>
        <begin position="68"/>
        <end position="86"/>
    </location>
</feature>
<dbReference type="SMART" id="SM01381">
    <property type="entry name" value="7TM_GPCR_Srsx"/>
    <property type="match status" value="1"/>
</dbReference>
<proteinExistence type="predicted"/>
<dbReference type="AlphaFoldDB" id="A0A913Z070"/>
<keyword evidence="8" id="KW-0807">Transducer</keyword>
<evidence type="ECO:0000256" key="4">
    <source>
        <dbReference type="ARBA" id="ARBA00022989"/>
    </source>
</evidence>
<keyword evidence="5" id="KW-0297">G-protein coupled receptor</keyword>
<keyword evidence="12" id="KW-1185">Reference proteome</keyword>
<keyword evidence="4 9" id="KW-1133">Transmembrane helix</keyword>
<evidence type="ECO:0000256" key="2">
    <source>
        <dbReference type="ARBA" id="ARBA00022475"/>
    </source>
</evidence>
<feature type="transmembrane region" description="Helical" evidence="9">
    <location>
        <begin position="194"/>
        <end position="219"/>
    </location>
</feature>
<organism evidence="11 12">
    <name type="scientific">Patiria miniata</name>
    <name type="common">Bat star</name>
    <name type="synonym">Asterina miniata</name>
    <dbReference type="NCBI Taxonomy" id="46514"/>
    <lineage>
        <taxon>Eukaryota</taxon>
        <taxon>Metazoa</taxon>
        <taxon>Echinodermata</taxon>
        <taxon>Eleutherozoa</taxon>
        <taxon>Asterozoa</taxon>
        <taxon>Asteroidea</taxon>
        <taxon>Valvatacea</taxon>
        <taxon>Valvatida</taxon>
        <taxon>Asterinidae</taxon>
        <taxon>Patiria</taxon>
    </lineage>
</organism>
<dbReference type="EnsemblMetazoa" id="XM_038188458.1">
    <property type="protein sequence ID" value="XP_038044386.1"/>
    <property type="gene ID" value="LOC119719136"/>
</dbReference>
<feature type="domain" description="G-protein coupled receptors family 1 profile" evidence="10">
    <location>
        <begin position="47"/>
        <end position="321"/>
    </location>
</feature>
<sequence length="365" mass="40715">MDRQGESSMESLVSNSTEDPPYKFDDYAQRVIVATLILMISILGIIGNSHVILAVLLSKKLRTVTNAFVVNLCVADLLTCLVIPWHSVALLSRNQLPVLGVICGGVAVVIFATVGCSIYTLASIGLNRLLLIKRPRTTYPKVFTPKKTTVLLVLTWLIPLVFILSPLLLGLGSVGYNSQLHFCGPDRWHKHHRIFDVIIAVALYPVPFTTITVCYILIWMHLRGHVRRMVSIPMETGDYTDVDGSVAPRSPAAIRSHQPVNPPQISRRQQEITKNMFYIVCAFMLCLTPYTICLFLTDSDALKPYAAALVLFNSCINPLIYATKHRDFKAVFHCIVRRQWDNIPEPSDCLKAVRRGICGRGSRSA</sequence>
<accession>A0A913Z070</accession>
<dbReference type="Gene3D" id="1.20.1070.10">
    <property type="entry name" value="Rhodopsin 7-helix transmembrane proteins"/>
    <property type="match status" value="1"/>
</dbReference>
<feature type="transmembrane region" description="Helical" evidence="9">
    <location>
        <begin position="31"/>
        <end position="56"/>
    </location>
</feature>
<dbReference type="InterPro" id="IPR000276">
    <property type="entry name" value="GPCR_Rhodpsn"/>
</dbReference>
<dbReference type="OrthoDB" id="2105199at2759"/>
<reference evidence="11" key="1">
    <citation type="submission" date="2022-11" db="UniProtKB">
        <authorList>
            <consortium name="EnsemblMetazoa"/>
        </authorList>
    </citation>
    <scope>IDENTIFICATION</scope>
</reference>
<dbReference type="GO" id="GO:0004930">
    <property type="term" value="F:G protein-coupled receptor activity"/>
    <property type="evidence" value="ECO:0007669"/>
    <property type="project" value="UniProtKB-KW"/>
</dbReference>
<dbReference type="PROSITE" id="PS50262">
    <property type="entry name" value="G_PROTEIN_RECEP_F1_2"/>
    <property type="match status" value="1"/>
</dbReference>
<evidence type="ECO:0000256" key="3">
    <source>
        <dbReference type="ARBA" id="ARBA00022692"/>
    </source>
</evidence>
<dbReference type="PANTHER" id="PTHR24228:SF72">
    <property type="entry name" value="G-PROTEIN COUPLED RECEPTORS FAMILY 1 PROFILE DOMAIN-CONTAINING PROTEIN"/>
    <property type="match status" value="1"/>
</dbReference>
<dbReference type="Pfam" id="PF00001">
    <property type="entry name" value="7tm_1"/>
    <property type="match status" value="1"/>
</dbReference>
<dbReference type="GeneID" id="119719136"/>
<dbReference type="PRINTS" id="PR00237">
    <property type="entry name" value="GPCRRHODOPSN"/>
</dbReference>
<dbReference type="InterPro" id="IPR017452">
    <property type="entry name" value="GPCR_Rhodpsn_7TM"/>
</dbReference>
<feature type="transmembrane region" description="Helical" evidence="9">
    <location>
        <begin position="303"/>
        <end position="322"/>
    </location>
</feature>
<dbReference type="GO" id="GO:0005886">
    <property type="term" value="C:plasma membrane"/>
    <property type="evidence" value="ECO:0007669"/>
    <property type="project" value="UniProtKB-SubCell"/>
</dbReference>
<feature type="transmembrane region" description="Helical" evidence="9">
    <location>
        <begin position="98"/>
        <end position="129"/>
    </location>
</feature>
<evidence type="ECO:0000313" key="12">
    <source>
        <dbReference type="Proteomes" id="UP000887568"/>
    </source>
</evidence>
<evidence type="ECO:0000256" key="1">
    <source>
        <dbReference type="ARBA" id="ARBA00004651"/>
    </source>
</evidence>
<evidence type="ECO:0000256" key="7">
    <source>
        <dbReference type="ARBA" id="ARBA00023170"/>
    </source>
</evidence>
<protein>
    <recommendedName>
        <fullName evidence="10">G-protein coupled receptors family 1 profile domain-containing protein</fullName>
    </recommendedName>
</protein>
<feature type="transmembrane region" description="Helical" evidence="9">
    <location>
        <begin position="150"/>
        <end position="174"/>
    </location>
</feature>
<keyword evidence="3 9" id="KW-0812">Transmembrane</keyword>
<dbReference type="Proteomes" id="UP000887568">
    <property type="component" value="Unplaced"/>
</dbReference>
<dbReference type="CDD" id="cd00637">
    <property type="entry name" value="7tm_classA_rhodopsin-like"/>
    <property type="match status" value="1"/>
</dbReference>
<evidence type="ECO:0000256" key="9">
    <source>
        <dbReference type="SAM" id="Phobius"/>
    </source>
</evidence>
<keyword evidence="6 9" id="KW-0472">Membrane</keyword>
<dbReference type="OMA" id="CLFITES"/>
<dbReference type="RefSeq" id="XP_038044386.1">
    <property type="nucleotide sequence ID" value="XM_038188458.1"/>
</dbReference>
<dbReference type="SUPFAM" id="SSF81321">
    <property type="entry name" value="Family A G protein-coupled receptor-like"/>
    <property type="match status" value="1"/>
</dbReference>
<evidence type="ECO:0000256" key="6">
    <source>
        <dbReference type="ARBA" id="ARBA00023136"/>
    </source>
</evidence>
<evidence type="ECO:0000313" key="11">
    <source>
        <dbReference type="EnsemblMetazoa" id="XP_038044386.1"/>
    </source>
</evidence>
<evidence type="ECO:0000256" key="5">
    <source>
        <dbReference type="ARBA" id="ARBA00023040"/>
    </source>
</evidence>
<name>A0A913Z070_PATMI</name>
<evidence type="ECO:0000259" key="10">
    <source>
        <dbReference type="PROSITE" id="PS50262"/>
    </source>
</evidence>
<evidence type="ECO:0000256" key="8">
    <source>
        <dbReference type="ARBA" id="ARBA00023224"/>
    </source>
</evidence>
<keyword evidence="7" id="KW-0675">Receptor</keyword>